<dbReference type="CDD" id="cd00170">
    <property type="entry name" value="SEC14"/>
    <property type="match status" value="1"/>
</dbReference>
<dbReference type="InterPro" id="IPR036273">
    <property type="entry name" value="CRAL/TRIO_N_dom_sf"/>
</dbReference>
<evidence type="ECO:0000313" key="2">
    <source>
        <dbReference type="EMBL" id="KIP05367.1"/>
    </source>
</evidence>
<dbReference type="SUPFAM" id="SSF46938">
    <property type="entry name" value="CRAL/TRIO N-terminal domain"/>
    <property type="match status" value="1"/>
</dbReference>
<reference evidence="2 3" key="1">
    <citation type="journal article" date="2014" name="PLoS Genet.">
        <title>Analysis of the Phlebiopsis gigantea genome, transcriptome and secretome provides insight into its pioneer colonization strategies of wood.</title>
        <authorList>
            <person name="Hori C."/>
            <person name="Ishida T."/>
            <person name="Igarashi K."/>
            <person name="Samejima M."/>
            <person name="Suzuki H."/>
            <person name="Master E."/>
            <person name="Ferreira P."/>
            <person name="Ruiz-Duenas F.J."/>
            <person name="Held B."/>
            <person name="Canessa P."/>
            <person name="Larrondo L.F."/>
            <person name="Schmoll M."/>
            <person name="Druzhinina I.S."/>
            <person name="Kubicek C.P."/>
            <person name="Gaskell J.A."/>
            <person name="Kersten P."/>
            <person name="St John F."/>
            <person name="Glasner J."/>
            <person name="Sabat G."/>
            <person name="Splinter BonDurant S."/>
            <person name="Syed K."/>
            <person name="Yadav J."/>
            <person name="Mgbeahuruike A.C."/>
            <person name="Kovalchuk A."/>
            <person name="Asiegbu F.O."/>
            <person name="Lackner G."/>
            <person name="Hoffmeister D."/>
            <person name="Rencoret J."/>
            <person name="Gutierrez A."/>
            <person name="Sun H."/>
            <person name="Lindquist E."/>
            <person name="Barry K."/>
            <person name="Riley R."/>
            <person name="Grigoriev I.V."/>
            <person name="Henrissat B."/>
            <person name="Kues U."/>
            <person name="Berka R.M."/>
            <person name="Martinez A.T."/>
            <person name="Covert S.F."/>
            <person name="Blanchette R.A."/>
            <person name="Cullen D."/>
        </authorList>
    </citation>
    <scope>NUCLEOTIDE SEQUENCE [LARGE SCALE GENOMIC DNA]</scope>
    <source>
        <strain evidence="2 3">11061_1 CR5-6</strain>
    </source>
</reference>
<accession>A0A0C3S529</accession>
<organism evidence="2 3">
    <name type="scientific">Phlebiopsis gigantea (strain 11061_1 CR5-6)</name>
    <name type="common">White-rot fungus</name>
    <name type="synonym">Peniophora gigantea</name>
    <dbReference type="NCBI Taxonomy" id="745531"/>
    <lineage>
        <taxon>Eukaryota</taxon>
        <taxon>Fungi</taxon>
        <taxon>Dikarya</taxon>
        <taxon>Basidiomycota</taxon>
        <taxon>Agaricomycotina</taxon>
        <taxon>Agaricomycetes</taxon>
        <taxon>Polyporales</taxon>
        <taxon>Phanerochaetaceae</taxon>
        <taxon>Phlebiopsis</taxon>
    </lineage>
</organism>
<dbReference type="Proteomes" id="UP000053257">
    <property type="component" value="Unassembled WGS sequence"/>
</dbReference>
<dbReference type="PANTHER" id="PTHR45657:SF1">
    <property type="entry name" value="CRAL-TRIO DOMAIN-CONTAINING PROTEIN YKL091C-RELATED"/>
    <property type="match status" value="1"/>
</dbReference>
<dbReference type="PANTHER" id="PTHR45657">
    <property type="entry name" value="CRAL-TRIO DOMAIN-CONTAINING PROTEIN YKL091C-RELATED"/>
    <property type="match status" value="1"/>
</dbReference>
<gene>
    <name evidence="2" type="ORF">PHLGIDRAFT_43261</name>
</gene>
<feature type="non-terminal residue" evidence="2">
    <location>
        <position position="1"/>
    </location>
</feature>
<dbReference type="InterPro" id="IPR051026">
    <property type="entry name" value="PI/PC_transfer"/>
</dbReference>
<dbReference type="SUPFAM" id="SSF52087">
    <property type="entry name" value="CRAL/TRIO domain"/>
    <property type="match status" value="1"/>
</dbReference>
<dbReference type="Gene3D" id="1.10.8.20">
    <property type="entry name" value="N-terminal domain of phosphatidylinositol transfer protein sec14p"/>
    <property type="match status" value="1"/>
</dbReference>
<dbReference type="InterPro" id="IPR036865">
    <property type="entry name" value="CRAL-TRIO_dom_sf"/>
</dbReference>
<dbReference type="SMART" id="SM00516">
    <property type="entry name" value="SEC14"/>
    <property type="match status" value="1"/>
</dbReference>
<dbReference type="HOGENOM" id="CLU_014001_0_1_1"/>
<sequence>RFLRARQFNPKNAKIMWKNCHEWRQSAEGVGIDELYRQIDPFDYPERNHVFQFWPLFFHKTDKSGRPLNIHHFGRINTSELYKGVSVEKFWQAFLVNADSLTREVLPAAACAAGKPIGGTFVIVDLKGFGTGQFWQMKHLARGAFQVSQDYFPETMSQLAIVNAPSSFTAIWAVMRPWLAKETVAKVNVLGHNYQSALLELVDKENLPATLGGTCTCED</sequence>
<dbReference type="EMBL" id="KN840545">
    <property type="protein sequence ID" value="KIP05367.1"/>
    <property type="molecule type" value="Genomic_DNA"/>
</dbReference>
<dbReference type="STRING" id="745531.A0A0C3S529"/>
<dbReference type="PROSITE" id="PS50191">
    <property type="entry name" value="CRAL_TRIO"/>
    <property type="match status" value="1"/>
</dbReference>
<keyword evidence="3" id="KW-1185">Reference proteome</keyword>
<dbReference type="Gene3D" id="3.40.525.10">
    <property type="entry name" value="CRAL-TRIO lipid binding domain"/>
    <property type="match status" value="1"/>
</dbReference>
<evidence type="ECO:0000259" key="1">
    <source>
        <dbReference type="PROSITE" id="PS50191"/>
    </source>
</evidence>
<dbReference type="Pfam" id="PF00650">
    <property type="entry name" value="CRAL_TRIO"/>
    <property type="match status" value="1"/>
</dbReference>
<dbReference type="OrthoDB" id="1434354at2759"/>
<dbReference type="AlphaFoldDB" id="A0A0C3S529"/>
<dbReference type="InterPro" id="IPR001251">
    <property type="entry name" value="CRAL-TRIO_dom"/>
</dbReference>
<feature type="domain" description="CRAL-TRIO" evidence="1">
    <location>
        <begin position="46"/>
        <end position="219"/>
    </location>
</feature>
<feature type="non-terminal residue" evidence="2">
    <location>
        <position position="219"/>
    </location>
</feature>
<proteinExistence type="predicted"/>
<protein>
    <recommendedName>
        <fullName evidence="1">CRAL-TRIO domain-containing protein</fullName>
    </recommendedName>
</protein>
<evidence type="ECO:0000313" key="3">
    <source>
        <dbReference type="Proteomes" id="UP000053257"/>
    </source>
</evidence>
<name>A0A0C3S529_PHLG1</name>